<accession>A0A1I7FEU5</accession>
<keyword evidence="2" id="KW-1185">Reference proteome</keyword>
<evidence type="ECO:0000313" key="1">
    <source>
        <dbReference type="EMBL" id="SFU34712.1"/>
    </source>
</evidence>
<proteinExistence type="predicted"/>
<gene>
    <name evidence="1" type="ORF">SAMN04487941_0150</name>
</gene>
<dbReference type="AlphaFoldDB" id="A0A1I7FEU5"/>
<dbReference type="InterPro" id="IPR018644">
    <property type="entry name" value="DUF2071"/>
</dbReference>
<reference evidence="2" key="1">
    <citation type="submission" date="2016-10" db="EMBL/GenBank/DDBJ databases">
        <authorList>
            <person name="Varghese N."/>
        </authorList>
    </citation>
    <scope>NUCLEOTIDE SEQUENCE [LARGE SCALE GENOMIC DNA]</scope>
    <source>
        <strain evidence="2">DSM 18820</strain>
    </source>
</reference>
<protein>
    <submittedName>
        <fullName evidence="1">Uncharacterized conserved protein (COG2071)</fullName>
    </submittedName>
</protein>
<dbReference type="STRING" id="388950.GCA_001611675_03288"/>
<evidence type="ECO:0000313" key="2">
    <source>
        <dbReference type="Proteomes" id="UP000182491"/>
    </source>
</evidence>
<dbReference type="RefSeq" id="WP_068839153.1">
    <property type="nucleotide sequence ID" value="NZ_CP014766.1"/>
</dbReference>
<organism evidence="1 2">
    <name type="scientific">Pontibacter akesuensis</name>
    <dbReference type="NCBI Taxonomy" id="388950"/>
    <lineage>
        <taxon>Bacteria</taxon>
        <taxon>Pseudomonadati</taxon>
        <taxon>Bacteroidota</taxon>
        <taxon>Cytophagia</taxon>
        <taxon>Cytophagales</taxon>
        <taxon>Hymenobacteraceae</taxon>
        <taxon>Pontibacter</taxon>
    </lineage>
</organism>
<dbReference type="Pfam" id="PF09844">
    <property type="entry name" value="DUF2071"/>
    <property type="match status" value="1"/>
</dbReference>
<dbReference type="Proteomes" id="UP000182491">
    <property type="component" value="Unassembled WGS sequence"/>
</dbReference>
<sequence>MEMLKKLPIKYVGELHQVRLINFSVDKEEVLPYLPEGLEVRDYNGRALISMVNVKLRNMRPDFMPKALHFDYQHIGFRLLIDDALYSDGAAKGIFFLRSFTEKELMVQGGSWFTNYKLEKASITNAGDTFELRQGSSYLNYKLGDEAQPKANPELKEMVGALDRAYSYIDKELVRVRIMRERWPIEWVTCTGFETNFFQTARFEGAFQVRGMIPYQWLPPKPVATCVL</sequence>
<dbReference type="OrthoDB" id="850584at2"/>
<dbReference type="EMBL" id="FPCA01000001">
    <property type="protein sequence ID" value="SFU34712.1"/>
    <property type="molecule type" value="Genomic_DNA"/>
</dbReference>
<name>A0A1I7FEU5_9BACT</name>